<proteinExistence type="predicted"/>
<sequence>MLPSTLLQLMSYGAFASAHFHVLYPEWRGDSLELETASQWIWPCANVSETTNNTRTPWPTTGGSITINGSHEWAFTYVNLALGSNVTNFNISLVNDFNATGAGVLCLKDNVHAALEEGLTASNITGGTDALDGVDASLQVIQIGHTGSALYNCMDITFSKDAKVLDDEQCKNGTGVGGTAIGASEAQEESPQPSASSHPGAAAGVKPFVGSAVLATVVVMAVALL</sequence>
<dbReference type="OrthoDB" id="5333578at2759"/>
<dbReference type="EMBL" id="ML976665">
    <property type="protein sequence ID" value="KAF1976843.1"/>
    <property type="molecule type" value="Genomic_DNA"/>
</dbReference>
<evidence type="ECO:0000256" key="2">
    <source>
        <dbReference type="ARBA" id="ARBA00022475"/>
    </source>
</evidence>
<dbReference type="PANTHER" id="PTHR34992:SF2">
    <property type="entry name" value="COPPER ACQUISITION FACTOR BIM1-LIKE DOMAIN-CONTAINING PROTEIN"/>
    <property type="match status" value="1"/>
</dbReference>
<keyword evidence="7" id="KW-0449">Lipoprotein</keyword>
<evidence type="ECO:0000256" key="8">
    <source>
        <dbReference type="SAM" id="MobiDB-lite"/>
    </source>
</evidence>
<dbReference type="InterPro" id="IPR046936">
    <property type="entry name" value="BIM1-like"/>
</dbReference>
<evidence type="ECO:0000256" key="3">
    <source>
        <dbReference type="ARBA" id="ARBA00022622"/>
    </source>
</evidence>
<keyword evidence="4" id="KW-0732">Signal</keyword>
<accession>A0A6A5VH00</accession>
<feature type="compositionally biased region" description="Low complexity" evidence="8">
    <location>
        <begin position="190"/>
        <end position="201"/>
    </location>
</feature>
<evidence type="ECO:0000313" key="11">
    <source>
        <dbReference type="Proteomes" id="UP000800036"/>
    </source>
</evidence>
<protein>
    <recommendedName>
        <fullName evidence="9">Copper acquisition factor BIM1-like domain-containing protein</fullName>
    </recommendedName>
</protein>
<dbReference type="GO" id="GO:0005886">
    <property type="term" value="C:plasma membrane"/>
    <property type="evidence" value="ECO:0007669"/>
    <property type="project" value="UniProtKB-SubCell"/>
</dbReference>
<dbReference type="GO" id="GO:0098552">
    <property type="term" value="C:side of membrane"/>
    <property type="evidence" value="ECO:0007669"/>
    <property type="project" value="UniProtKB-KW"/>
</dbReference>
<keyword evidence="5" id="KW-0472">Membrane</keyword>
<evidence type="ECO:0000313" key="10">
    <source>
        <dbReference type="EMBL" id="KAF1976843.1"/>
    </source>
</evidence>
<gene>
    <name evidence="10" type="ORF">BU23DRAFT_13189</name>
</gene>
<organism evidence="10 11">
    <name type="scientific">Bimuria novae-zelandiae CBS 107.79</name>
    <dbReference type="NCBI Taxonomy" id="1447943"/>
    <lineage>
        <taxon>Eukaryota</taxon>
        <taxon>Fungi</taxon>
        <taxon>Dikarya</taxon>
        <taxon>Ascomycota</taxon>
        <taxon>Pezizomycotina</taxon>
        <taxon>Dothideomycetes</taxon>
        <taxon>Pleosporomycetidae</taxon>
        <taxon>Pleosporales</taxon>
        <taxon>Massarineae</taxon>
        <taxon>Didymosphaeriaceae</taxon>
        <taxon>Bimuria</taxon>
    </lineage>
</organism>
<evidence type="ECO:0000256" key="4">
    <source>
        <dbReference type="ARBA" id="ARBA00022729"/>
    </source>
</evidence>
<dbReference type="InterPro" id="IPR046530">
    <property type="entry name" value="BIM1-like_dom"/>
</dbReference>
<feature type="domain" description="Copper acquisition factor BIM1-like" evidence="9">
    <location>
        <begin position="17"/>
        <end position="175"/>
    </location>
</feature>
<evidence type="ECO:0000256" key="6">
    <source>
        <dbReference type="ARBA" id="ARBA00023180"/>
    </source>
</evidence>
<feature type="region of interest" description="Disordered" evidence="8">
    <location>
        <begin position="176"/>
        <end position="201"/>
    </location>
</feature>
<keyword evidence="6" id="KW-0325">Glycoprotein</keyword>
<evidence type="ECO:0000256" key="7">
    <source>
        <dbReference type="ARBA" id="ARBA00023288"/>
    </source>
</evidence>
<name>A0A6A5VH00_9PLEO</name>
<dbReference type="PANTHER" id="PTHR34992">
    <property type="entry name" value="HYPHAL ANASTAMOSIS-7 PROTEIN"/>
    <property type="match status" value="1"/>
</dbReference>
<evidence type="ECO:0000259" key="9">
    <source>
        <dbReference type="Pfam" id="PF20238"/>
    </source>
</evidence>
<dbReference type="AlphaFoldDB" id="A0A6A5VH00"/>
<dbReference type="Proteomes" id="UP000800036">
    <property type="component" value="Unassembled WGS sequence"/>
</dbReference>
<comment type="subcellular location">
    <subcellularLocation>
        <location evidence="1">Cell membrane</location>
        <topology evidence="1">Lipid-anchor</topology>
        <topology evidence="1">GPI-anchor</topology>
    </subcellularLocation>
</comment>
<keyword evidence="3" id="KW-0336">GPI-anchor</keyword>
<keyword evidence="11" id="KW-1185">Reference proteome</keyword>
<dbReference type="CDD" id="cd21176">
    <property type="entry name" value="LPMO_auxiliary-like"/>
    <property type="match status" value="1"/>
</dbReference>
<evidence type="ECO:0000256" key="1">
    <source>
        <dbReference type="ARBA" id="ARBA00004609"/>
    </source>
</evidence>
<keyword evidence="2" id="KW-1003">Cell membrane</keyword>
<evidence type="ECO:0000256" key="5">
    <source>
        <dbReference type="ARBA" id="ARBA00023136"/>
    </source>
</evidence>
<dbReference type="Pfam" id="PF20238">
    <property type="entry name" value="BIM1-like_dom"/>
    <property type="match status" value="1"/>
</dbReference>
<reference evidence="10" key="1">
    <citation type="journal article" date="2020" name="Stud. Mycol.">
        <title>101 Dothideomycetes genomes: a test case for predicting lifestyles and emergence of pathogens.</title>
        <authorList>
            <person name="Haridas S."/>
            <person name="Albert R."/>
            <person name="Binder M."/>
            <person name="Bloem J."/>
            <person name="Labutti K."/>
            <person name="Salamov A."/>
            <person name="Andreopoulos B."/>
            <person name="Baker S."/>
            <person name="Barry K."/>
            <person name="Bills G."/>
            <person name="Bluhm B."/>
            <person name="Cannon C."/>
            <person name="Castanera R."/>
            <person name="Culley D."/>
            <person name="Daum C."/>
            <person name="Ezra D."/>
            <person name="Gonzalez J."/>
            <person name="Henrissat B."/>
            <person name="Kuo A."/>
            <person name="Liang C."/>
            <person name="Lipzen A."/>
            <person name="Lutzoni F."/>
            <person name="Magnuson J."/>
            <person name="Mondo S."/>
            <person name="Nolan M."/>
            <person name="Ohm R."/>
            <person name="Pangilinan J."/>
            <person name="Park H.-J."/>
            <person name="Ramirez L."/>
            <person name="Alfaro M."/>
            <person name="Sun H."/>
            <person name="Tritt A."/>
            <person name="Yoshinaga Y."/>
            <person name="Zwiers L.-H."/>
            <person name="Turgeon B."/>
            <person name="Goodwin S."/>
            <person name="Spatafora J."/>
            <person name="Crous P."/>
            <person name="Grigoriev I."/>
        </authorList>
    </citation>
    <scope>NUCLEOTIDE SEQUENCE</scope>
    <source>
        <strain evidence="10">CBS 107.79</strain>
    </source>
</reference>